<dbReference type="PANTHER" id="PTHR33993:SF2">
    <property type="entry name" value="VOC DOMAIN-CONTAINING PROTEIN"/>
    <property type="match status" value="1"/>
</dbReference>
<proteinExistence type="predicted"/>
<dbReference type="PROSITE" id="PS51819">
    <property type="entry name" value="VOC"/>
    <property type="match status" value="1"/>
</dbReference>
<dbReference type="EMBL" id="VDFQ02000001">
    <property type="protein sequence ID" value="KAA1425240.1"/>
    <property type="molecule type" value="Genomic_DNA"/>
</dbReference>
<organism evidence="2 3">
    <name type="scientific">Mumia zhuanghuii</name>
    <dbReference type="NCBI Taxonomy" id="2585211"/>
    <lineage>
        <taxon>Bacteria</taxon>
        <taxon>Bacillati</taxon>
        <taxon>Actinomycetota</taxon>
        <taxon>Actinomycetes</taxon>
        <taxon>Propionibacteriales</taxon>
        <taxon>Nocardioidaceae</taxon>
        <taxon>Mumia</taxon>
    </lineage>
</organism>
<accession>A0A5Q6S4Q6</accession>
<evidence type="ECO:0000313" key="2">
    <source>
        <dbReference type="EMBL" id="KAA1425240.1"/>
    </source>
</evidence>
<dbReference type="SUPFAM" id="SSF54593">
    <property type="entry name" value="Glyoxalase/Bleomycin resistance protein/Dihydroxybiphenyl dioxygenase"/>
    <property type="match status" value="1"/>
</dbReference>
<protein>
    <submittedName>
        <fullName evidence="2">VOC family protein</fullName>
    </submittedName>
</protein>
<dbReference type="InterPro" id="IPR052164">
    <property type="entry name" value="Anthracycline_SecMetBiosynth"/>
</dbReference>
<dbReference type="InterPro" id="IPR053863">
    <property type="entry name" value="Glyoxy/Ble-like_N"/>
</dbReference>
<sequence>MANSIVHFEIPFADGDRARSFYRDAFDWEVAEMPDLDYTMVVTGPVGDDQMPSSPGYINGGMFQRTEPFTGPSLTIAVDSIDETIAKLESLGATAVGKKEAVGDMGYAAYFKDPEGNVMGLWENATPTG</sequence>
<dbReference type="CDD" id="cd07247">
    <property type="entry name" value="SgaA_N_like"/>
    <property type="match status" value="1"/>
</dbReference>
<feature type="domain" description="VOC" evidence="1">
    <location>
        <begin position="4"/>
        <end position="124"/>
    </location>
</feature>
<dbReference type="Pfam" id="PF22677">
    <property type="entry name" value="Ble-like_N"/>
    <property type="match status" value="1"/>
</dbReference>
<name>A0A5Q6S4Q6_9ACTN</name>
<reference evidence="2 3" key="1">
    <citation type="submission" date="2019-09" db="EMBL/GenBank/DDBJ databases">
        <title>Mumia zhuanghuii sp. nov. isolated from the intestinal contents of plateau pika (Ochotona curzoniae) in the Qinghai-Tibet plateau of China.</title>
        <authorList>
            <person name="Tian Z."/>
        </authorList>
    </citation>
    <scope>NUCLEOTIDE SEQUENCE [LARGE SCALE GENOMIC DNA]</scope>
    <source>
        <strain evidence="3">350</strain>
    </source>
</reference>
<dbReference type="PANTHER" id="PTHR33993">
    <property type="entry name" value="GLYOXALASE-RELATED"/>
    <property type="match status" value="1"/>
</dbReference>
<dbReference type="InterPro" id="IPR037523">
    <property type="entry name" value="VOC_core"/>
</dbReference>
<dbReference type="Proteomes" id="UP000307768">
    <property type="component" value="Unassembled WGS sequence"/>
</dbReference>
<dbReference type="Gene3D" id="3.10.180.10">
    <property type="entry name" value="2,3-Dihydroxybiphenyl 1,2-Dioxygenase, domain 1"/>
    <property type="match status" value="1"/>
</dbReference>
<dbReference type="OrthoDB" id="9793039at2"/>
<comment type="caution">
    <text evidence="2">The sequence shown here is derived from an EMBL/GenBank/DDBJ whole genome shotgun (WGS) entry which is preliminary data.</text>
</comment>
<evidence type="ECO:0000313" key="3">
    <source>
        <dbReference type="Proteomes" id="UP000307768"/>
    </source>
</evidence>
<gene>
    <name evidence="2" type="ORF">FE697_005060</name>
</gene>
<evidence type="ECO:0000259" key="1">
    <source>
        <dbReference type="PROSITE" id="PS51819"/>
    </source>
</evidence>
<dbReference type="RefSeq" id="WP_149768415.1">
    <property type="nucleotide sequence ID" value="NZ_VDFQ02000001.1"/>
</dbReference>
<dbReference type="InterPro" id="IPR029068">
    <property type="entry name" value="Glyas_Bleomycin-R_OHBP_Dase"/>
</dbReference>
<dbReference type="AlphaFoldDB" id="A0A5Q6S4Q6"/>